<keyword evidence="2" id="KW-1185">Reference proteome</keyword>
<dbReference type="EMBL" id="JAUJFL010000001">
    <property type="protein sequence ID" value="KAK2614255.1"/>
    <property type="molecule type" value="Genomic_DNA"/>
</dbReference>
<reference evidence="1" key="1">
    <citation type="submission" date="2023-06" db="EMBL/GenBank/DDBJ databases">
        <authorList>
            <person name="Noh H."/>
        </authorList>
    </citation>
    <scope>NUCLEOTIDE SEQUENCE</scope>
    <source>
        <strain evidence="1">DUCC20226</strain>
    </source>
</reference>
<dbReference type="AlphaFoldDB" id="A0AAD9SS63"/>
<name>A0AAD9SS63_PHOAM</name>
<dbReference type="Gene3D" id="2.120.10.30">
    <property type="entry name" value="TolB, C-terminal domain"/>
    <property type="match status" value="1"/>
</dbReference>
<dbReference type="InterPro" id="IPR051288">
    <property type="entry name" value="Serum_paraoxonase/arylesterase"/>
</dbReference>
<evidence type="ECO:0000313" key="1">
    <source>
        <dbReference type="EMBL" id="KAK2614255.1"/>
    </source>
</evidence>
<gene>
    <name evidence="1" type="ORF">N8I77_001101</name>
</gene>
<organism evidence="1 2">
    <name type="scientific">Phomopsis amygdali</name>
    <name type="common">Fusicoccum amygdali</name>
    <dbReference type="NCBI Taxonomy" id="1214568"/>
    <lineage>
        <taxon>Eukaryota</taxon>
        <taxon>Fungi</taxon>
        <taxon>Dikarya</taxon>
        <taxon>Ascomycota</taxon>
        <taxon>Pezizomycotina</taxon>
        <taxon>Sordariomycetes</taxon>
        <taxon>Sordariomycetidae</taxon>
        <taxon>Diaporthales</taxon>
        <taxon>Diaporthaceae</taxon>
        <taxon>Diaporthe</taxon>
    </lineage>
</organism>
<proteinExistence type="predicted"/>
<dbReference type="PANTHER" id="PTHR11799">
    <property type="entry name" value="PARAOXONASE"/>
    <property type="match status" value="1"/>
</dbReference>
<evidence type="ECO:0000313" key="2">
    <source>
        <dbReference type="Proteomes" id="UP001265746"/>
    </source>
</evidence>
<sequence length="232" mass="25485">MADLTRMGLGVAALVAILIQLPFVQRIWILLKLGLAIGRVLQPLSDFTSYECRRIQDPLLQACEDLWLSEATRQLFLACSDSDSRTKWMPNEAKFEFAERSSRDAIIIMDLETLEFKSTSTSDFPGTAGDGIINFTGFTAVDVEGGAVEFFITNFRPSLDSGGEFVPVQAVVGGNATLEVFKLLPNTDILQHVRTIADPVVATPNRVAVAEGQGLYLTNDHGQYRTGWVRAV</sequence>
<protein>
    <submittedName>
        <fullName evidence="1">Uncharacterized protein</fullName>
    </submittedName>
</protein>
<comment type="caution">
    <text evidence="1">The sequence shown here is derived from an EMBL/GenBank/DDBJ whole genome shotgun (WGS) entry which is preliminary data.</text>
</comment>
<dbReference type="PANTHER" id="PTHR11799:SF20">
    <property type="entry name" value="SMP-30_GLUCONOLACTONASE_LRE-LIKE REGION DOMAIN-CONTAINING PROTEIN"/>
    <property type="match status" value="1"/>
</dbReference>
<dbReference type="InterPro" id="IPR011042">
    <property type="entry name" value="6-blade_b-propeller_TolB-like"/>
</dbReference>
<accession>A0AAD9SS63</accession>
<dbReference type="Proteomes" id="UP001265746">
    <property type="component" value="Unassembled WGS sequence"/>
</dbReference>